<dbReference type="GO" id="GO:0008270">
    <property type="term" value="F:zinc ion binding"/>
    <property type="evidence" value="ECO:0007669"/>
    <property type="project" value="InterPro"/>
</dbReference>
<dbReference type="CDD" id="cd00085">
    <property type="entry name" value="HNHc"/>
    <property type="match status" value="1"/>
</dbReference>
<dbReference type="EMBL" id="AP023213">
    <property type="protein sequence ID" value="BCG46789.1"/>
    <property type="molecule type" value="Genomic_DNA"/>
</dbReference>
<gene>
    <name evidence="2" type="ORF">GEOBRER4_n1602</name>
</gene>
<name>A0A6S6LZP1_9BACT</name>
<dbReference type="KEGG" id="gbn:GEOBRER4_15390"/>
<proteinExistence type="predicted"/>
<dbReference type="AlphaFoldDB" id="A0A6S6LZP1"/>
<evidence type="ECO:0000259" key="1">
    <source>
        <dbReference type="Pfam" id="PF01844"/>
    </source>
</evidence>
<organism evidence="2 3">
    <name type="scientific">Citrifermentans bremense</name>
    <dbReference type="NCBI Taxonomy" id="60035"/>
    <lineage>
        <taxon>Bacteria</taxon>
        <taxon>Pseudomonadati</taxon>
        <taxon>Thermodesulfobacteriota</taxon>
        <taxon>Desulfuromonadia</taxon>
        <taxon>Geobacterales</taxon>
        <taxon>Geobacteraceae</taxon>
        <taxon>Citrifermentans</taxon>
    </lineage>
</organism>
<evidence type="ECO:0000313" key="3">
    <source>
        <dbReference type="Proteomes" id="UP000515472"/>
    </source>
</evidence>
<dbReference type="InterPro" id="IPR002711">
    <property type="entry name" value="HNH"/>
</dbReference>
<sequence length="334" mass="37518">MKGQVFTVAKLHYINGVVFKAAESRSTTIETLAGSYPETTKSGNAKHPEKRVRDLVRLAAGVGLLTLDKHKVDITELGQRYYHARSPLKWGLSDKQRVILQQYILEDPYRTETIYAITTLLFLTKAGYKGDKLSRQYAIEIGKAAAWKSDVTYAGFTKFGLSYIEELGLMQVSESDLMAGGPSAEERYQEKVNTVNLIVLPEGQLPAPMPATIGRRVRYPSNPRISKTALVAADFKCELDSKHITFRNCASNNQYMEAHHLVPMSKQGLFDVRLDVPENILSLCPTCHRKIHLADDAERKATVEKAFRLKAKGLPTRGIHIDFKRLCQLYSFPT</sequence>
<dbReference type="InterPro" id="IPR003615">
    <property type="entry name" value="HNH_nuc"/>
</dbReference>
<dbReference type="GO" id="GO:0004519">
    <property type="term" value="F:endonuclease activity"/>
    <property type="evidence" value="ECO:0007669"/>
    <property type="project" value="InterPro"/>
</dbReference>
<protein>
    <recommendedName>
        <fullName evidence="1">HNH domain-containing protein</fullName>
    </recommendedName>
</protein>
<reference evidence="2 3" key="1">
    <citation type="submission" date="2020-06" db="EMBL/GenBank/DDBJ databases">
        <title>Interaction of electrochemicaly active bacteria, Geobacter bremensis R4 on different carbon anode.</title>
        <authorList>
            <person name="Meng L."/>
            <person name="Yoshida N."/>
        </authorList>
    </citation>
    <scope>NUCLEOTIDE SEQUENCE [LARGE SCALE GENOMIC DNA]</scope>
    <source>
        <strain evidence="2 3">R4</strain>
    </source>
</reference>
<keyword evidence="3" id="KW-1185">Reference proteome</keyword>
<feature type="domain" description="HNH" evidence="1">
    <location>
        <begin position="248"/>
        <end position="292"/>
    </location>
</feature>
<evidence type="ECO:0000313" key="2">
    <source>
        <dbReference type="EMBL" id="BCG46789.1"/>
    </source>
</evidence>
<dbReference type="Gene3D" id="1.10.30.50">
    <property type="match status" value="1"/>
</dbReference>
<accession>A0A6S6LZP1</accession>
<dbReference type="Proteomes" id="UP000515472">
    <property type="component" value="Chromosome"/>
</dbReference>
<dbReference type="Pfam" id="PF01844">
    <property type="entry name" value="HNH"/>
    <property type="match status" value="1"/>
</dbReference>
<dbReference type="GO" id="GO:0003676">
    <property type="term" value="F:nucleic acid binding"/>
    <property type="evidence" value="ECO:0007669"/>
    <property type="project" value="InterPro"/>
</dbReference>
<dbReference type="RefSeq" id="WP_185244920.1">
    <property type="nucleotide sequence ID" value="NZ_AP023213.1"/>
</dbReference>